<dbReference type="GO" id="GO:0030030">
    <property type="term" value="P:cell projection organization"/>
    <property type="evidence" value="ECO:0007669"/>
    <property type="project" value="TreeGrafter"/>
</dbReference>
<feature type="compositionally biased region" description="Polar residues" evidence="2">
    <location>
        <begin position="29"/>
        <end position="41"/>
    </location>
</feature>
<proteinExistence type="predicted"/>
<dbReference type="EMBL" id="JBBCAQ010000006">
    <property type="protein sequence ID" value="KAK7603709.1"/>
    <property type="molecule type" value="Genomic_DNA"/>
</dbReference>
<feature type="region of interest" description="Disordered" evidence="2">
    <location>
        <begin position="1429"/>
        <end position="1452"/>
    </location>
</feature>
<dbReference type="InterPro" id="IPR001478">
    <property type="entry name" value="PDZ"/>
</dbReference>
<evidence type="ECO:0000259" key="4">
    <source>
        <dbReference type="PROSITE" id="PS50106"/>
    </source>
</evidence>
<dbReference type="PROSITE" id="PS50106">
    <property type="entry name" value="PDZ"/>
    <property type="match status" value="1"/>
</dbReference>
<feature type="region of interest" description="Disordered" evidence="2">
    <location>
        <begin position="1147"/>
        <end position="1172"/>
    </location>
</feature>
<gene>
    <name evidence="6" type="ORF">V9T40_003708</name>
</gene>
<dbReference type="InterPro" id="IPR057459">
    <property type="entry name" value="SYDE1/2_C2"/>
</dbReference>
<evidence type="ECO:0000259" key="5">
    <source>
        <dbReference type="PROSITE" id="PS50238"/>
    </source>
</evidence>
<dbReference type="GO" id="GO:0007165">
    <property type="term" value="P:signal transduction"/>
    <property type="evidence" value="ECO:0007669"/>
    <property type="project" value="InterPro"/>
</dbReference>
<dbReference type="Proteomes" id="UP001367676">
    <property type="component" value="Unassembled WGS sequence"/>
</dbReference>
<feature type="domain" description="PDZ" evidence="4">
    <location>
        <begin position="130"/>
        <end position="200"/>
    </location>
</feature>
<accession>A0AAN9Y9Z1</accession>
<dbReference type="SUPFAM" id="SSF48350">
    <property type="entry name" value="GTPase activation domain, GAP"/>
    <property type="match status" value="1"/>
</dbReference>
<feature type="region of interest" description="Disordered" evidence="2">
    <location>
        <begin position="1200"/>
        <end position="1231"/>
    </location>
</feature>
<evidence type="ECO:0000256" key="1">
    <source>
        <dbReference type="ARBA" id="ARBA00022468"/>
    </source>
</evidence>
<dbReference type="PROSITE" id="PS50004">
    <property type="entry name" value="C2"/>
    <property type="match status" value="1"/>
</dbReference>
<feature type="region of interest" description="Disordered" evidence="2">
    <location>
        <begin position="1"/>
        <end position="50"/>
    </location>
</feature>
<feature type="region of interest" description="Disordered" evidence="2">
    <location>
        <begin position="217"/>
        <end position="313"/>
    </location>
</feature>
<dbReference type="SMART" id="SM00324">
    <property type="entry name" value="RhoGAP"/>
    <property type="match status" value="1"/>
</dbReference>
<comment type="caution">
    <text evidence="6">The sequence shown here is derived from an EMBL/GenBank/DDBJ whole genome shotgun (WGS) entry which is preliminary data.</text>
</comment>
<dbReference type="Gene3D" id="1.10.555.10">
    <property type="entry name" value="Rho GTPase activation protein"/>
    <property type="match status" value="1"/>
</dbReference>
<organism evidence="6 7">
    <name type="scientific">Parthenolecanium corni</name>
    <dbReference type="NCBI Taxonomy" id="536013"/>
    <lineage>
        <taxon>Eukaryota</taxon>
        <taxon>Metazoa</taxon>
        <taxon>Ecdysozoa</taxon>
        <taxon>Arthropoda</taxon>
        <taxon>Hexapoda</taxon>
        <taxon>Insecta</taxon>
        <taxon>Pterygota</taxon>
        <taxon>Neoptera</taxon>
        <taxon>Paraneoptera</taxon>
        <taxon>Hemiptera</taxon>
        <taxon>Sternorrhyncha</taxon>
        <taxon>Coccoidea</taxon>
        <taxon>Coccidae</taxon>
        <taxon>Parthenolecanium</taxon>
    </lineage>
</organism>
<dbReference type="GO" id="GO:0046578">
    <property type="term" value="P:regulation of Ras protein signal transduction"/>
    <property type="evidence" value="ECO:0007669"/>
    <property type="project" value="TreeGrafter"/>
</dbReference>
<dbReference type="FunFam" id="2.30.42.10:FF:000163">
    <property type="entry name" value="rho GTPase-activating protein 100F isoform X1"/>
    <property type="match status" value="1"/>
</dbReference>
<feature type="compositionally biased region" description="Low complexity" evidence="2">
    <location>
        <begin position="1429"/>
        <end position="1446"/>
    </location>
</feature>
<dbReference type="GO" id="GO:0005096">
    <property type="term" value="F:GTPase activator activity"/>
    <property type="evidence" value="ECO:0007669"/>
    <property type="project" value="UniProtKB-KW"/>
</dbReference>
<dbReference type="Pfam" id="PF00595">
    <property type="entry name" value="PDZ"/>
    <property type="match status" value="1"/>
</dbReference>
<evidence type="ECO:0000313" key="7">
    <source>
        <dbReference type="Proteomes" id="UP001367676"/>
    </source>
</evidence>
<keyword evidence="1" id="KW-0343">GTPase activation</keyword>
<keyword evidence="7" id="KW-1185">Reference proteome</keyword>
<feature type="compositionally biased region" description="Basic and acidic residues" evidence="2">
    <location>
        <begin position="272"/>
        <end position="283"/>
    </location>
</feature>
<feature type="domain" description="C2" evidence="3">
    <location>
        <begin position="716"/>
        <end position="837"/>
    </location>
</feature>
<dbReference type="Pfam" id="PF00620">
    <property type="entry name" value="RhoGAP"/>
    <property type="match status" value="1"/>
</dbReference>
<dbReference type="Gene3D" id="2.60.40.150">
    <property type="entry name" value="C2 domain"/>
    <property type="match status" value="1"/>
</dbReference>
<dbReference type="Gene3D" id="2.30.42.10">
    <property type="match status" value="1"/>
</dbReference>
<dbReference type="SMART" id="SM00228">
    <property type="entry name" value="PDZ"/>
    <property type="match status" value="1"/>
</dbReference>
<sequence>MNEEVWRATGEMDGEQRGREPTPDIATSPRRQNPVLGTNNAPAIMRPKEPPSMVIQGDFRKVSGISNEIFRQIETIENEYDASTAAALEAVERRGEMIVRILDPKHLGKAAGEAAKKFFNLQDSKHTVLLVEIIKRPGQTLGLYIREGNGLDRADGVFISRIALESAVYNSGCIQVGDEILAVNLVDVTRMSIDDVVIIMSIPRRLVLATRQVKGYPSSNATTSGHYGTLSHARPPEPKPPPVVVIKKDLSRDDEFDDDEDERHLPHSRSNMRREPQPREKSRSQFALDSNGDLGTDLYYNSRPESRHHQTSTLDRRIGGWTYTPQPGILEHHLKQTGYQSSFDKSYPKTLESLAEKVHPFCPGGSTLGRRTSETSLSTRQSSNRRMMRSGSDQHLARTEYDDFSRTLPTRQSHTLLRPSFRSGAATPSYNRQYSAGSSLSTYNSSLAKRHNVDYASDTEASYPSATKSSSHYYYRPPNAQAISGISSSTLSRLAKSGALSRASSLRSNSLPRDSRIIRNQLSTLVTSNPLSGTLNTMTKYGTDAKTVSNLLEDDDGILSAPELPPSERFKRGNFLPTTSVFTSDEYRAWLSRTPSTSAIYDKLKYNRDNSLLRQKNRFTYSAENLPERTRQSELWNTSNYRTNQLGPIGPVNLTPLPSATVTTLDRHTRTSSLRRIRHLQELEAKHLGNRSITPDVQVDRSRVLEINTSEFSKYKMEKSHLSDDYPAASGLLWIHLLAGRGLRAISTISPLAGATTTTRDLYCVLECDRIHKARTVVRSGDLVFDWDETFELDLFSSRELDFLVYSWDPQYRHKLCYKGSIHLSSLLSKSPIHQLALKIEPRGTLYIRLRHTNAFHTYLRKPSRPLLPSRSLLNMTNLFGADLESVVSKECESVSSSIQSLLGEAPLAISVPIIVRRCVEEIERRGLEIVGLYRLCGSATKKRILREAFERNPRMIDLSPDNVPDINVITGVFKDYLRELPEPLFTKHLYQMIVDALSVCMSDDPQGNAKLIFSLLDCLSRVNRATLIFVMDHLSQVVSQSTLNKMSSQNLSIIFAPLLMIKSESEDKDIDFNQPINILRYLLEVWPSKSGKTSAVRTDHPPPLPKKPNVVSVHGGGPLPIPSKGIRRPPPAVPARFTRAAAASLTTDGSLTATASSSSSATSTSSSDGTTTEVDSVVAMHVNGINKNSRLFFDRQNSIGRTARQETPPEVPSRSSSYASRAEKELEGAKVEAKCVEDRRTQQDLYSNVSSDLSSPCSSGSGTLSRLSKVASKAAFKGVRRLSSEDSLVGEPSAMYSFQAISHRPSDATSSAEAATRSTKIEEALKQISESSKAAPTAFGHSRVDNSAGNSVEKVVKLDPSPWDEIVETWIKENEDQSNVSSTDIEAYRRSHKNPFLADLNPDGGETSDVSYKPSFSSSFSFCVDSPSTSVSNGSTTDSATSTGTVVEGEKRAKISVVEKPATIDASSSSADAAGVGNGFHIDANVFKNSVHETNND</sequence>
<dbReference type="InterPro" id="IPR008936">
    <property type="entry name" value="Rho_GTPase_activation_prot"/>
</dbReference>
<dbReference type="GO" id="GO:0016477">
    <property type="term" value="P:cell migration"/>
    <property type="evidence" value="ECO:0007669"/>
    <property type="project" value="TreeGrafter"/>
</dbReference>
<dbReference type="CDD" id="cd06718">
    <property type="entry name" value="PDZ_Par6-like"/>
    <property type="match status" value="1"/>
</dbReference>
<feature type="compositionally biased region" description="Basic and acidic residues" evidence="2">
    <location>
        <begin position="304"/>
        <end position="313"/>
    </location>
</feature>
<feature type="compositionally biased region" description="Polar residues" evidence="2">
    <location>
        <begin position="374"/>
        <end position="385"/>
    </location>
</feature>
<feature type="region of interest" description="Disordered" evidence="2">
    <location>
        <begin position="1093"/>
        <end position="1133"/>
    </location>
</feature>
<dbReference type="CDD" id="cd00030">
    <property type="entry name" value="C2"/>
    <property type="match status" value="1"/>
</dbReference>
<dbReference type="PROSITE" id="PS50238">
    <property type="entry name" value="RHOGAP"/>
    <property type="match status" value="1"/>
</dbReference>
<dbReference type="InterPro" id="IPR000008">
    <property type="entry name" value="C2_dom"/>
</dbReference>
<dbReference type="GO" id="GO:0097060">
    <property type="term" value="C:synaptic membrane"/>
    <property type="evidence" value="ECO:0007669"/>
    <property type="project" value="TreeGrafter"/>
</dbReference>
<dbReference type="SUPFAM" id="SSF50156">
    <property type="entry name" value="PDZ domain-like"/>
    <property type="match status" value="1"/>
</dbReference>
<dbReference type="InterPro" id="IPR035892">
    <property type="entry name" value="C2_domain_sf"/>
</dbReference>
<name>A0AAN9Y9Z1_9HEMI</name>
<dbReference type="PANTHER" id="PTHR46150">
    <property type="entry name" value="RHO GTPASE-ACTIVATING PROTEIN 100F"/>
    <property type="match status" value="1"/>
</dbReference>
<dbReference type="InterPro" id="IPR052118">
    <property type="entry name" value="Rho-GAP_regulator"/>
</dbReference>
<dbReference type="InterPro" id="IPR000198">
    <property type="entry name" value="RhoGAP_dom"/>
</dbReference>
<reference evidence="6 7" key="1">
    <citation type="submission" date="2024-03" db="EMBL/GenBank/DDBJ databases">
        <title>Adaptation during the transition from Ophiocordyceps entomopathogen to insect associate is accompanied by gene loss and intensified selection.</title>
        <authorList>
            <person name="Ward C.M."/>
            <person name="Onetto C.A."/>
            <person name="Borneman A.R."/>
        </authorList>
    </citation>
    <scope>NUCLEOTIDE SEQUENCE [LARGE SCALE GENOMIC DNA]</scope>
    <source>
        <strain evidence="6">AWRI1</strain>
        <tissue evidence="6">Single Adult Female</tissue>
    </source>
</reference>
<evidence type="ECO:0000256" key="2">
    <source>
        <dbReference type="SAM" id="MobiDB-lite"/>
    </source>
</evidence>
<dbReference type="SUPFAM" id="SSF49562">
    <property type="entry name" value="C2 domain (Calcium/lipid-binding domain, CaLB)"/>
    <property type="match status" value="1"/>
</dbReference>
<evidence type="ECO:0000313" key="6">
    <source>
        <dbReference type="EMBL" id="KAK7603709.1"/>
    </source>
</evidence>
<feature type="domain" description="Rho-GAP" evidence="5">
    <location>
        <begin position="897"/>
        <end position="1091"/>
    </location>
</feature>
<feature type="compositionally biased region" description="Polar residues" evidence="2">
    <location>
        <begin position="217"/>
        <end position="226"/>
    </location>
</feature>
<dbReference type="SMART" id="SM00239">
    <property type="entry name" value="C2"/>
    <property type="match status" value="1"/>
</dbReference>
<dbReference type="PANTHER" id="PTHR46150:SF3">
    <property type="entry name" value="RHO GTPASE-ACTIVATING PROTEIN 100F"/>
    <property type="match status" value="1"/>
</dbReference>
<feature type="compositionally biased region" description="Basic and acidic residues" evidence="2">
    <location>
        <begin position="1222"/>
        <end position="1231"/>
    </location>
</feature>
<feature type="region of interest" description="Disordered" evidence="2">
    <location>
        <begin position="362"/>
        <end position="396"/>
    </location>
</feature>
<dbReference type="Pfam" id="PF25336">
    <property type="entry name" value="C2_SYDE"/>
    <property type="match status" value="1"/>
</dbReference>
<dbReference type="FunFam" id="1.10.555.10:FF:000031">
    <property type="entry name" value="rho GTPase-activating protein 100F isoform X6"/>
    <property type="match status" value="1"/>
</dbReference>
<protein>
    <recommendedName>
        <fullName evidence="8">Rho GTPase-activating protein 100F</fullName>
    </recommendedName>
</protein>
<evidence type="ECO:0000259" key="3">
    <source>
        <dbReference type="PROSITE" id="PS50004"/>
    </source>
</evidence>
<evidence type="ECO:0008006" key="8">
    <source>
        <dbReference type="Google" id="ProtNLM"/>
    </source>
</evidence>
<dbReference type="InterPro" id="IPR036034">
    <property type="entry name" value="PDZ_sf"/>
</dbReference>